<protein>
    <submittedName>
        <fullName evidence="2">Uncharacterized protein</fullName>
    </submittedName>
</protein>
<feature type="region of interest" description="Disordered" evidence="1">
    <location>
        <begin position="1"/>
        <end position="116"/>
    </location>
</feature>
<organism evidence="2 3">
    <name type="scientific">Phytophthora infestans (strain T30-4)</name>
    <name type="common">Potato late blight agent</name>
    <dbReference type="NCBI Taxonomy" id="403677"/>
    <lineage>
        <taxon>Eukaryota</taxon>
        <taxon>Sar</taxon>
        <taxon>Stramenopiles</taxon>
        <taxon>Oomycota</taxon>
        <taxon>Peronosporomycetes</taxon>
        <taxon>Peronosporales</taxon>
        <taxon>Peronosporaceae</taxon>
        <taxon>Phytophthora</taxon>
    </lineage>
</organism>
<dbReference type="VEuPathDB" id="FungiDB:PITG_16452"/>
<feature type="compositionally biased region" description="Acidic residues" evidence="1">
    <location>
        <begin position="69"/>
        <end position="97"/>
    </location>
</feature>
<evidence type="ECO:0000313" key="2">
    <source>
        <dbReference type="EMBL" id="EEY64997.1"/>
    </source>
</evidence>
<dbReference type="RefSeq" id="XP_002897485.1">
    <property type="nucleotide sequence ID" value="XM_002897439.1"/>
</dbReference>
<gene>
    <name evidence="2" type="ORF">PITG_16452</name>
</gene>
<keyword evidence="3" id="KW-1185">Reference proteome</keyword>
<dbReference type="EMBL" id="DS028161">
    <property type="protein sequence ID" value="EEY64997.1"/>
    <property type="molecule type" value="Genomic_DNA"/>
</dbReference>
<name>D0NTN5_PHYIT</name>
<feature type="compositionally biased region" description="Acidic residues" evidence="1">
    <location>
        <begin position="49"/>
        <end position="61"/>
    </location>
</feature>
<dbReference type="AlphaFoldDB" id="D0NTN5"/>
<dbReference type="InParanoid" id="D0NTN5"/>
<dbReference type="HOGENOM" id="CLU_2101711_0_0_1"/>
<dbReference type="KEGG" id="pif:PITG_16452"/>
<accession>D0NTN5</accession>
<sequence length="116" mass="12567">MRTRDNSPRHRGPGLSDITRAGDTETPSAEEGSAAQRDKKTVSGNDVGSEGELDADVDDDGVDVKNDDVDVDVENNGEDMEVENDVEDVDVENESSDGEVSMTVEAPSTWHSDWRT</sequence>
<evidence type="ECO:0000313" key="3">
    <source>
        <dbReference type="Proteomes" id="UP000006643"/>
    </source>
</evidence>
<proteinExistence type="predicted"/>
<dbReference type="GeneID" id="9465156"/>
<dbReference type="Proteomes" id="UP000006643">
    <property type="component" value="Unassembled WGS sequence"/>
</dbReference>
<evidence type="ECO:0000256" key="1">
    <source>
        <dbReference type="SAM" id="MobiDB-lite"/>
    </source>
</evidence>
<reference evidence="3" key="1">
    <citation type="journal article" date="2009" name="Nature">
        <title>Genome sequence and analysis of the Irish potato famine pathogen Phytophthora infestans.</title>
        <authorList>
            <consortium name="The Broad Institute Genome Sequencing Platform"/>
            <person name="Haas B.J."/>
            <person name="Kamoun S."/>
            <person name="Zody M.C."/>
            <person name="Jiang R.H."/>
            <person name="Handsaker R.E."/>
            <person name="Cano L.M."/>
            <person name="Grabherr M."/>
            <person name="Kodira C.D."/>
            <person name="Raffaele S."/>
            <person name="Torto-Alalibo T."/>
            <person name="Bozkurt T.O."/>
            <person name="Ah-Fong A.M."/>
            <person name="Alvarado L."/>
            <person name="Anderson V.L."/>
            <person name="Armstrong M.R."/>
            <person name="Avrova A."/>
            <person name="Baxter L."/>
            <person name="Beynon J."/>
            <person name="Boevink P.C."/>
            <person name="Bollmann S.R."/>
            <person name="Bos J.I."/>
            <person name="Bulone V."/>
            <person name="Cai G."/>
            <person name="Cakir C."/>
            <person name="Carrington J.C."/>
            <person name="Chawner M."/>
            <person name="Conti L."/>
            <person name="Costanzo S."/>
            <person name="Ewan R."/>
            <person name="Fahlgren N."/>
            <person name="Fischbach M.A."/>
            <person name="Fugelstad J."/>
            <person name="Gilroy E.M."/>
            <person name="Gnerre S."/>
            <person name="Green P.J."/>
            <person name="Grenville-Briggs L.J."/>
            <person name="Griffith J."/>
            <person name="Grunwald N.J."/>
            <person name="Horn K."/>
            <person name="Horner N.R."/>
            <person name="Hu C.H."/>
            <person name="Huitema E."/>
            <person name="Jeong D.H."/>
            <person name="Jones A.M."/>
            <person name="Jones J.D."/>
            <person name="Jones R.W."/>
            <person name="Karlsson E.K."/>
            <person name="Kunjeti S.G."/>
            <person name="Lamour K."/>
            <person name="Liu Z."/>
            <person name="Ma L."/>
            <person name="Maclean D."/>
            <person name="Chibucos M.C."/>
            <person name="McDonald H."/>
            <person name="McWalters J."/>
            <person name="Meijer H.J."/>
            <person name="Morgan W."/>
            <person name="Morris P.F."/>
            <person name="Munro C.A."/>
            <person name="O'Neill K."/>
            <person name="Ospina-Giraldo M."/>
            <person name="Pinzon A."/>
            <person name="Pritchard L."/>
            <person name="Ramsahoye B."/>
            <person name="Ren Q."/>
            <person name="Restrepo S."/>
            <person name="Roy S."/>
            <person name="Sadanandom A."/>
            <person name="Savidor A."/>
            <person name="Schornack S."/>
            <person name="Schwartz D.C."/>
            <person name="Schumann U.D."/>
            <person name="Schwessinger B."/>
            <person name="Seyer L."/>
            <person name="Sharpe T."/>
            <person name="Silvar C."/>
            <person name="Song J."/>
            <person name="Studholme D.J."/>
            <person name="Sykes S."/>
            <person name="Thines M."/>
            <person name="van de Vondervoort P.J."/>
            <person name="Phuntumart V."/>
            <person name="Wawra S."/>
            <person name="Weide R."/>
            <person name="Win J."/>
            <person name="Young C."/>
            <person name="Zhou S."/>
            <person name="Fry W."/>
            <person name="Meyers B.C."/>
            <person name="van West P."/>
            <person name="Ristaino J."/>
            <person name="Govers F."/>
            <person name="Birch P.R."/>
            <person name="Whisson S.C."/>
            <person name="Judelson H.S."/>
            <person name="Nusbaum C."/>
        </authorList>
    </citation>
    <scope>NUCLEOTIDE SEQUENCE [LARGE SCALE GENOMIC DNA]</scope>
    <source>
        <strain evidence="3">T30-4</strain>
    </source>
</reference>
<dbReference type="eggNOG" id="ENOG502RH1Y">
    <property type="taxonomic scope" value="Eukaryota"/>
</dbReference>